<dbReference type="InterPro" id="IPR028081">
    <property type="entry name" value="Leu-bd"/>
</dbReference>
<dbReference type="PANTHER" id="PTHR30483">
    <property type="entry name" value="LEUCINE-SPECIFIC-BINDING PROTEIN"/>
    <property type="match status" value="1"/>
</dbReference>
<evidence type="ECO:0000256" key="1">
    <source>
        <dbReference type="ARBA" id="ARBA00010062"/>
    </source>
</evidence>
<evidence type="ECO:0000259" key="4">
    <source>
        <dbReference type="Pfam" id="PF13458"/>
    </source>
</evidence>
<dbReference type="RefSeq" id="WP_218830710.1">
    <property type="nucleotide sequence ID" value="NZ_NEVQ01000013.1"/>
</dbReference>
<dbReference type="AlphaFoldDB" id="A0A261U479"/>
<feature type="domain" description="Leucine-binding protein" evidence="4">
    <location>
        <begin position="32"/>
        <end position="372"/>
    </location>
</feature>
<feature type="chain" id="PRO_5013192895" evidence="3">
    <location>
        <begin position="26"/>
        <end position="435"/>
    </location>
</feature>
<accession>A0A261U479</accession>
<comment type="similarity">
    <text evidence="1">Belongs to the leucine-binding protein family.</text>
</comment>
<reference evidence="5 6" key="1">
    <citation type="submission" date="2017-05" db="EMBL/GenBank/DDBJ databases">
        <title>Complete and WGS of Bordetella genogroups.</title>
        <authorList>
            <person name="Spilker T."/>
            <person name="LiPuma J."/>
        </authorList>
    </citation>
    <scope>NUCLEOTIDE SEQUENCE [LARGE SCALE GENOMIC DNA]</scope>
    <source>
        <strain evidence="5 6">AU9919</strain>
    </source>
</reference>
<evidence type="ECO:0000313" key="5">
    <source>
        <dbReference type="EMBL" id="OZI56297.1"/>
    </source>
</evidence>
<protein>
    <submittedName>
        <fullName evidence="5">Branched-chain amino acid ABC transporter substrate-binding protein</fullName>
    </submittedName>
</protein>
<dbReference type="PANTHER" id="PTHR30483:SF37">
    <property type="entry name" value="ABC TRANSPORTER SUBSTRATE-BINDING PROTEIN"/>
    <property type="match status" value="1"/>
</dbReference>
<evidence type="ECO:0000313" key="6">
    <source>
        <dbReference type="Proteomes" id="UP000216885"/>
    </source>
</evidence>
<feature type="signal peptide" evidence="3">
    <location>
        <begin position="1"/>
        <end position="25"/>
    </location>
</feature>
<keyword evidence="6" id="KW-1185">Reference proteome</keyword>
<proteinExistence type="inferred from homology"/>
<dbReference type="Proteomes" id="UP000216885">
    <property type="component" value="Unassembled WGS sequence"/>
</dbReference>
<evidence type="ECO:0000256" key="3">
    <source>
        <dbReference type="SAM" id="SignalP"/>
    </source>
</evidence>
<dbReference type="SUPFAM" id="SSF53822">
    <property type="entry name" value="Periplasmic binding protein-like I"/>
    <property type="match status" value="1"/>
</dbReference>
<sequence>MKKLSRLTPMLGAVLLSSVAAFAHAADKPKELSVGISTYLSGSASVFGIPARDAAEILIQDINANGGIDGVKIVPSYIDEGGGGEKLLTEYRRLAEGGTRVMLSAISSGHCNIVAPVAEDLKVLNVLWDCGTEKALEGKKYKYVVRTQANATTEMVAQVLYLMKVKPDFKTLAIVNQDYAWGRDSRDIFMAALKKFKPDVKVVAEMFPKFGAADFSTEISRLQALRPDVILSTSWGGDLDNFVRQASQRNLFKNSTFVLSLAESSLERLGNALPEGVYVGARGDHYFLHPETKDDPAHQAFIKKFHDKTGAYPIYSVYHMVQALNGLKAGYEKAIKDNGGAWPTPEQVAAAMHDIKFKGFGRELTLNRVDGQSLEAQLFGVTKKSDKYPFKVLSDITIVPADLVTPGVEETSMGWIEKSLSAEVLKSDQIKVYKD</sequence>
<dbReference type="InterPro" id="IPR028082">
    <property type="entry name" value="Peripla_BP_I"/>
</dbReference>
<comment type="caution">
    <text evidence="5">The sequence shown here is derived from an EMBL/GenBank/DDBJ whole genome shotgun (WGS) entry which is preliminary data.</text>
</comment>
<keyword evidence="2 3" id="KW-0732">Signal</keyword>
<dbReference type="EMBL" id="NEVQ01000013">
    <property type="protein sequence ID" value="OZI56297.1"/>
    <property type="molecule type" value="Genomic_DNA"/>
</dbReference>
<name>A0A261U479_9BORD</name>
<dbReference type="Pfam" id="PF13458">
    <property type="entry name" value="Peripla_BP_6"/>
    <property type="match status" value="1"/>
</dbReference>
<gene>
    <name evidence="5" type="ORF">CAL20_12715</name>
</gene>
<evidence type="ECO:0000256" key="2">
    <source>
        <dbReference type="ARBA" id="ARBA00022729"/>
    </source>
</evidence>
<organism evidence="5 6">
    <name type="scientific">Bordetella genomosp. 4</name>
    <dbReference type="NCBI Taxonomy" id="463044"/>
    <lineage>
        <taxon>Bacteria</taxon>
        <taxon>Pseudomonadati</taxon>
        <taxon>Pseudomonadota</taxon>
        <taxon>Betaproteobacteria</taxon>
        <taxon>Burkholderiales</taxon>
        <taxon>Alcaligenaceae</taxon>
        <taxon>Bordetella</taxon>
    </lineage>
</organism>
<dbReference type="InterPro" id="IPR051010">
    <property type="entry name" value="BCAA_transport"/>
</dbReference>
<dbReference type="CDD" id="cd06330">
    <property type="entry name" value="PBP1_As_SBP-like"/>
    <property type="match status" value="1"/>
</dbReference>
<dbReference type="Gene3D" id="3.40.50.2300">
    <property type="match status" value="2"/>
</dbReference>